<dbReference type="Proteomes" id="UP000800200">
    <property type="component" value="Unassembled WGS sequence"/>
</dbReference>
<dbReference type="PANTHER" id="PTHR24148">
    <property type="entry name" value="ANKYRIN REPEAT DOMAIN-CONTAINING PROTEIN 39 HOMOLOG-RELATED"/>
    <property type="match status" value="1"/>
</dbReference>
<evidence type="ECO:0000313" key="2">
    <source>
        <dbReference type="EMBL" id="KAF2185598.1"/>
    </source>
</evidence>
<reference evidence="2" key="1">
    <citation type="journal article" date="2020" name="Stud. Mycol.">
        <title>101 Dothideomycetes genomes: a test case for predicting lifestyles and emergence of pathogens.</title>
        <authorList>
            <person name="Haridas S."/>
            <person name="Albert R."/>
            <person name="Binder M."/>
            <person name="Bloem J."/>
            <person name="Labutti K."/>
            <person name="Salamov A."/>
            <person name="Andreopoulos B."/>
            <person name="Baker S."/>
            <person name="Barry K."/>
            <person name="Bills G."/>
            <person name="Bluhm B."/>
            <person name="Cannon C."/>
            <person name="Castanera R."/>
            <person name="Culley D."/>
            <person name="Daum C."/>
            <person name="Ezra D."/>
            <person name="Gonzalez J."/>
            <person name="Henrissat B."/>
            <person name="Kuo A."/>
            <person name="Liang C."/>
            <person name="Lipzen A."/>
            <person name="Lutzoni F."/>
            <person name="Magnuson J."/>
            <person name="Mondo S."/>
            <person name="Nolan M."/>
            <person name="Ohm R."/>
            <person name="Pangilinan J."/>
            <person name="Park H.-J."/>
            <person name="Ramirez L."/>
            <person name="Alfaro M."/>
            <person name="Sun H."/>
            <person name="Tritt A."/>
            <person name="Yoshinaga Y."/>
            <person name="Zwiers L.-H."/>
            <person name="Turgeon B."/>
            <person name="Goodwin S."/>
            <person name="Spatafora J."/>
            <person name="Crous P."/>
            <person name="Grigoriev I."/>
        </authorList>
    </citation>
    <scope>NUCLEOTIDE SEQUENCE</scope>
    <source>
        <strain evidence="2">CBS 207.26</strain>
    </source>
</reference>
<dbReference type="EMBL" id="ML994633">
    <property type="protein sequence ID" value="KAF2185598.1"/>
    <property type="molecule type" value="Genomic_DNA"/>
</dbReference>
<dbReference type="InterPro" id="IPR052895">
    <property type="entry name" value="HetReg/Transcr_Mod"/>
</dbReference>
<dbReference type="PANTHER" id="PTHR24148:SF82">
    <property type="entry name" value="HETEROKARYON INCOMPATIBILITY DOMAIN-CONTAINING PROTEIN"/>
    <property type="match status" value="1"/>
</dbReference>
<organism evidence="2 3">
    <name type="scientific">Zopfia rhizophila CBS 207.26</name>
    <dbReference type="NCBI Taxonomy" id="1314779"/>
    <lineage>
        <taxon>Eukaryota</taxon>
        <taxon>Fungi</taxon>
        <taxon>Dikarya</taxon>
        <taxon>Ascomycota</taxon>
        <taxon>Pezizomycotina</taxon>
        <taxon>Dothideomycetes</taxon>
        <taxon>Dothideomycetes incertae sedis</taxon>
        <taxon>Zopfiaceae</taxon>
        <taxon>Zopfia</taxon>
    </lineage>
</organism>
<proteinExistence type="predicted"/>
<keyword evidence="3" id="KW-1185">Reference proteome</keyword>
<accession>A0A6A6E512</accession>
<dbReference type="OrthoDB" id="270167at2759"/>
<dbReference type="InterPro" id="IPR010730">
    <property type="entry name" value="HET"/>
</dbReference>
<feature type="domain" description="Heterokaryon incompatibility" evidence="1">
    <location>
        <begin position="82"/>
        <end position="176"/>
    </location>
</feature>
<dbReference type="Pfam" id="PF06985">
    <property type="entry name" value="HET"/>
    <property type="match status" value="1"/>
</dbReference>
<evidence type="ECO:0000313" key="3">
    <source>
        <dbReference type="Proteomes" id="UP000800200"/>
    </source>
</evidence>
<protein>
    <recommendedName>
        <fullName evidence="1">Heterokaryon incompatibility domain-containing protein</fullName>
    </recommendedName>
</protein>
<name>A0A6A6E512_9PEZI</name>
<evidence type="ECO:0000259" key="1">
    <source>
        <dbReference type="Pfam" id="PF06985"/>
    </source>
</evidence>
<gene>
    <name evidence="2" type="ORF">K469DRAFT_750321</name>
</gene>
<dbReference type="AlphaFoldDB" id="A0A6A6E512"/>
<sequence length="420" mass="48073">MQVIEGQRSQAIKILENITQYNPVVAENVTFKNVALPKVPLRLLFRRDASIVNNHSHWVSSYITISYCWHNKEWSPNGLSEIDQRSIDQGNKEEKDAAVGAMDIIYSSARQLIIILEDIEIPHEEEQIINRYWDVVRSATPLENWNVPESDLQIIRKVFRRILSSRWFTRAWCSHELRIAKYYLEDVLAQPRFRALNSDGKVLWESFSPKRLSSRNSMTLLALGCSDENDKLQISINLAGLPVYWKGKDKGEDEAYWVSVLLALAAGDASVLGFWGPSLLLSEKGKSFYSWARRSFDPLVETRPRMNWTDMRIASATREILELDLIFFEKPAVPPSTSMLELAGKIIQDTGLGKISNVIRECHYREEPNSDREGIWTNGITKLLACALECGLEWMAYIGRGIFMQEPFNPSGNFQTIRGL</sequence>